<protein>
    <submittedName>
        <fullName evidence="2">Uncharacterized protein</fullName>
    </submittedName>
</protein>
<name>A0A4Z2FUG1_9TELE</name>
<evidence type="ECO:0000256" key="1">
    <source>
        <dbReference type="SAM" id="MobiDB-lite"/>
    </source>
</evidence>
<comment type="caution">
    <text evidence="2">The sequence shown here is derived from an EMBL/GenBank/DDBJ whole genome shotgun (WGS) entry which is preliminary data.</text>
</comment>
<proteinExistence type="predicted"/>
<sequence length="121" mass="13306">MRSAERRGGVNIQDQDQDQLVHDPDLTARRGGVNIQDQDQLVHDPDLTAAVTYRPRRGPTAGGRCASSPSSSSGPDAEPSWTPRGSAARTPTCGQNEGCRGRGLRRKRKQRREEEKDRGWG</sequence>
<organism evidence="2 3">
    <name type="scientific">Liparis tanakae</name>
    <name type="common">Tanaka's snailfish</name>
    <dbReference type="NCBI Taxonomy" id="230148"/>
    <lineage>
        <taxon>Eukaryota</taxon>
        <taxon>Metazoa</taxon>
        <taxon>Chordata</taxon>
        <taxon>Craniata</taxon>
        <taxon>Vertebrata</taxon>
        <taxon>Euteleostomi</taxon>
        <taxon>Actinopterygii</taxon>
        <taxon>Neopterygii</taxon>
        <taxon>Teleostei</taxon>
        <taxon>Neoteleostei</taxon>
        <taxon>Acanthomorphata</taxon>
        <taxon>Eupercaria</taxon>
        <taxon>Perciformes</taxon>
        <taxon>Cottioidei</taxon>
        <taxon>Cottales</taxon>
        <taxon>Liparidae</taxon>
        <taxon>Liparis</taxon>
    </lineage>
</organism>
<feature type="region of interest" description="Disordered" evidence="1">
    <location>
        <begin position="53"/>
        <end position="121"/>
    </location>
</feature>
<dbReference type="AlphaFoldDB" id="A0A4Z2FUG1"/>
<feature type="compositionally biased region" description="Low complexity" evidence="1">
    <location>
        <begin position="62"/>
        <end position="80"/>
    </location>
</feature>
<accession>A0A4Z2FUG1</accession>
<dbReference type="Proteomes" id="UP000314294">
    <property type="component" value="Unassembled WGS sequence"/>
</dbReference>
<dbReference type="EMBL" id="SRLO01000885">
    <property type="protein sequence ID" value="TNN44789.1"/>
    <property type="molecule type" value="Genomic_DNA"/>
</dbReference>
<keyword evidence="3" id="KW-1185">Reference proteome</keyword>
<feature type="compositionally biased region" description="Basic and acidic residues" evidence="1">
    <location>
        <begin position="111"/>
        <end position="121"/>
    </location>
</feature>
<reference evidence="2 3" key="1">
    <citation type="submission" date="2019-03" db="EMBL/GenBank/DDBJ databases">
        <title>First draft genome of Liparis tanakae, snailfish: a comprehensive survey of snailfish specific genes.</title>
        <authorList>
            <person name="Kim W."/>
            <person name="Song I."/>
            <person name="Jeong J.-H."/>
            <person name="Kim D."/>
            <person name="Kim S."/>
            <person name="Ryu S."/>
            <person name="Song J.Y."/>
            <person name="Lee S.K."/>
        </authorList>
    </citation>
    <scope>NUCLEOTIDE SEQUENCE [LARGE SCALE GENOMIC DNA]</scope>
    <source>
        <tissue evidence="2">Muscle</tissue>
    </source>
</reference>
<evidence type="ECO:0000313" key="2">
    <source>
        <dbReference type="EMBL" id="TNN44789.1"/>
    </source>
</evidence>
<gene>
    <name evidence="2" type="ORF">EYF80_045038</name>
</gene>
<feature type="region of interest" description="Disordered" evidence="1">
    <location>
        <begin position="1"/>
        <end position="24"/>
    </location>
</feature>
<evidence type="ECO:0000313" key="3">
    <source>
        <dbReference type="Proteomes" id="UP000314294"/>
    </source>
</evidence>